<dbReference type="Proteomes" id="UP000482800">
    <property type="component" value="Unassembled WGS sequence"/>
</dbReference>
<dbReference type="Gene3D" id="3.30.1360.200">
    <property type="match status" value="1"/>
</dbReference>
<feature type="signal peptide" evidence="1">
    <location>
        <begin position="1"/>
        <end position="22"/>
    </location>
</feature>
<dbReference type="EMBL" id="BLPF01000002">
    <property type="protein sequence ID" value="GFJ81310.1"/>
    <property type="molecule type" value="Genomic_DNA"/>
</dbReference>
<keyword evidence="1" id="KW-0732">Signal</keyword>
<evidence type="ECO:0000313" key="3">
    <source>
        <dbReference type="EMBL" id="GFJ81310.1"/>
    </source>
</evidence>
<gene>
    <name evidence="3" type="ORF">Phou_054900</name>
</gene>
<keyword evidence="4" id="KW-1185">Reference proteome</keyword>
<name>A0A6V8KCY6_9ACTN</name>
<accession>A0A6V8KCY6</accession>
<evidence type="ECO:0000256" key="1">
    <source>
        <dbReference type="SAM" id="SignalP"/>
    </source>
</evidence>
<dbReference type="PROSITE" id="PS51257">
    <property type="entry name" value="PROKAR_LIPOPROTEIN"/>
    <property type="match status" value="1"/>
</dbReference>
<reference evidence="3 4" key="2">
    <citation type="submission" date="2020-03" db="EMBL/GenBank/DDBJ databases">
        <authorList>
            <person name="Ichikawa N."/>
            <person name="Kimura A."/>
            <person name="Kitahashi Y."/>
            <person name="Uohara A."/>
        </authorList>
    </citation>
    <scope>NUCLEOTIDE SEQUENCE [LARGE SCALE GENOMIC DNA]</scope>
    <source>
        <strain evidence="3 4">NBRC 108639</strain>
    </source>
</reference>
<comment type="caution">
    <text evidence="3">The sequence shown here is derived from an EMBL/GenBank/DDBJ whole genome shotgun (WGS) entry which is preliminary data.</text>
</comment>
<reference evidence="3 4" key="1">
    <citation type="submission" date="2020-03" db="EMBL/GenBank/DDBJ databases">
        <title>Whole genome shotgun sequence of Phytohabitans houttuyneae NBRC 108639.</title>
        <authorList>
            <person name="Komaki H."/>
            <person name="Tamura T."/>
        </authorList>
    </citation>
    <scope>NUCLEOTIDE SEQUENCE [LARGE SCALE GENOMIC DNA]</scope>
    <source>
        <strain evidence="3 4">NBRC 108639</strain>
    </source>
</reference>
<feature type="chain" id="PRO_5028802863" description="SecDF P1 head subdomain domain-containing protein" evidence="1">
    <location>
        <begin position="23"/>
        <end position="167"/>
    </location>
</feature>
<protein>
    <recommendedName>
        <fullName evidence="2">SecDF P1 head subdomain domain-containing protein</fullName>
    </recommendedName>
</protein>
<organism evidence="3 4">
    <name type="scientific">Phytohabitans houttuyneae</name>
    <dbReference type="NCBI Taxonomy" id="1076126"/>
    <lineage>
        <taxon>Bacteria</taxon>
        <taxon>Bacillati</taxon>
        <taxon>Actinomycetota</taxon>
        <taxon>Actinomycetes</taxon>
        <taxon>Micromonosporales</taxon>
        <taxon>Micromonosporaceae</taxon>
    </lineage>
</organism>
<sequence length="167" mass="17493">MTRGRKAVAALLASVVVVGAGACTAEQDPRPAPTTAPGQLRTAVSVHVVARKVEAPCGLTDGGVPGPGAGGDWCYFLDPGLEFTRAERVELVWDQSGGVAVMLTLVAADRGTYAAWTAQSVGHQIAVVVQGRVLEAPDLLTPLSGEDLQIPRETDAEARALLRRLWE</sequence>
<evidence type="ECO:0000259" key="2">
    <source>
        <dbReference type="Pfam" id="PF22599"/>
    </source>
</evidence>
<dbReference type="InterPro" id="IPR054384">
    <property type="entry name" value="SecDF_P1_head"/>
</dbReference>
<proteinExistence type="predicted"/>
<evidence type="ECO:0000313" key="4">
    <source>
        <dbReference type="Proteomes" id="UP000482800"/>
    </source>
</evidence>
<feature type="domain" description="SecDF P1 head subdomain" evidence="2">
    <location>
        <begin position="94"/>
        <end position="161"/>
    </location>
</feature>
<dbReference type="RefSeq" id="WP_173060320.1">
    <property type="nucleotide sequence ID" value="NZ_BAABGO010000019.1"/>
</dbReference>
<dbReference type="Pfam" id="PF22599">
    <property type="entry name" value="SecDF_P1_head"/>
    <property type="match status" value="1"/>
</dbReference>
<dbReference type="AlphaFoldDB" id="A0A6V8KCY6"/>